<evidence type="ECO:0000256" key="2">
    <source>
        <dbReference type="ARBA" id="ARBA00023180"/>
    </source>
</evidence>
<evidence type="ECO:0000313" key="4">
    <source>
        <dbReference type="Proteomes" id="UP000030748"/>
    </source>
</evidence>
<dbReference type="PANTHER" id="PTHR22835">
    <property type="entry name" value="ZINC FINGER FYVE DOMAIN CONTAINING PROTEIN"/>
    <property type="match status" value="1"/>
</dbReference>
<organism evidence="3 4">
    <name type="scientific">Erythranthe guttata</name>
    <name type="common">Yellow monkey flower</name>
    <name type="synonym">Mimulus guttatus</name>
    <dbReference type="NCBI Taxonomy" id="4155"/>
    <lineage>
        <taxon>Eukaryota</taxon>
        <taxon>Viridiplantae</taxon>
        <taxon>Streptophyta</taxon>
        <taxon>Embryophyta</taxon>
        <taxon>Tracheophyta</taxon>
        <taxon>Spermatophyta</taxon>
        <taxon>Magnoliopsida</taxon>
        <taxon>eudicotyledons</taxon>
        <taxon>Gunneridae</taxon>
        <taxon>Pentapetalae</taxon>
        <taxon>asterids</taxon>
        <taxon>lamiids</taxon>
        <taxon>Lamiales</taxon>
        <taxon>Phrymaceae</taxon>
        <taxon>Erythranthe</taxon>
    </lineage>
</organism>
<dbReference type="InterPro" id="IPR036514">
    <property type="entry name" value="SGNH_hydro_sf"/>
</dbReference>
<dbReference type="PhylomeDB" id="A0A022R433"/>
<dbReference type="GO" id="GO:0016788">
    <property type="term" value="F:hydrolase activity, acting on ester bonds"/>
    <property type="evidence" value="ECO:0007669"/>
    <property type="project" value="InterPro"/>
</dbReference>
<evidence type="ECO:0000256" key="1">
    <source>
        <dbReference type="ARBA" id="ARBA00008668"/>
    </source>
</evidence>
<dbReference type="AlphaFoldDB" id="A0A022R433"/>
<evidence type="ECO:0000313" key="3">
    <source>
        <dbReference type="EMBL" id="EYU34358.1"/>
    </source>
</evidence>
<evidence type="ECO:0008006" key="5">
    <source>
        <dbReference type="Google" id="ProtNLM"/>
    </source>
</evidence>
<comment type="similarity">
    <text evidence="1">Belongs to the 'GDSL' lipolytic enzyme family.</text>
</comment>
<dbReference type="Gene3D" id="3.40.50.1110">
    <property type="entry name" value="SGNH hydrolase"/>
    <property type="match status" value="1"/>
</dbReference>
<gene>
    <name evidence="3" type="ORF">MIMGU_mgv1a024690mg</name>
</gene>
<dbReference type="EMBL" id="KI630704">
    <property type="protein sequence ID" value="EYU34358.1"/>
    <property type="molecule type" value="Genomic_DNA"/>
</dbReference>
<dbReference type="InterPro" id="IPR001087">
    <property type="entry name" value="GDSL"/>
</dbReference>
<proteinExistence type="inferred from homology"/>
<reference evidence="3 4" key="1">
    <citation type="journal article" date="2013" name="Proc. Natl. Acad. Sci. U.S.A.">
        <title>Fine-scale variation in meiotic recombination in Mimulus inferred from population shotgun sequencing.</title>
        <authorList>
            <person name="Hellsten U."/>
            <person name="Wright K.M."/>
            <person name="Jenkins J."/>
            <person name="Shu S."/>
            <person name="Yuan Y."/>
            <person name="Wessler S.R."/>
            <person name="Schmutz J."/>
            <person name="Willis J.H."/>
            <person name="Rokhsar D.S."/>
        </authorList>
    </citation>
    <scope>NUCLEOTIDE SEQUENCE [LARGE SCALE GENOMIC DNA]</scope>
    <source>
        <strain evidence="4">cv. DUN x IM62</strain>
    </source>
</reference>
<dbReference type="Proteomes" id="UP000030748">
    <property type="component" value="Unassembled WGS sequence"/>
</dbReference>
<dbReference type="STRING" id="4155.A0A022R433"/>
<keyword evidence="2" id="KW-0325">Glycoprotein</keyword>
<feature type="non-terminal residue" evidence="3">
    <location>
        <position position="1"/>
    </location>
</feature>
<accession>A0A022R433</accession>
<dbReference type="Pfam" id="PF00657">
    <property type="entry name" value="Lipase_GDSL"/>
    <property type="match status" value="1"/>
</dbReference>
<protein>
    <recommendedName>
        <fullName evidence="5">SGNH hydrolase-type esterase domain-containing protein</fullName>
    </recommendedName>
</protein>
<dbReference type="PANTHER" id="PTHR22835:SF517">
    <property type="entry name" value="GDSL-LIKE LIPASE_ACYLHYDROLASE FAMILY PROTEIN, EXPRESSED"/>
    <property type="match status" value="1"/>
</dbReference>
<dbReference type="eggNOG" id="ENOG502QQUR">
    <property type="taxonomic scope" value="Eukaryota"/>
</dbReference>
<sequence>AASGLAFINPYKNREAEFKNGDNFATAGATALPTQFLQSKNISSPITTTSLDLQLDLMFTHFNSICLTDCIQLLKNSLFMVGEIGMNDYSYALLQGKSIQDTTNLVSDVVYAIQKAINRVIEFGAVRIVVPGILPLGCLPALLTRFETKDSKSYDKFQCLNYLNNLSQYHNSELQKAIQEVKKQNPNVTILYGDYYNAYIAILRNALHLKFDVKNLRKACCGIGGEYNYESNQTCGARGVHACAQPSSYVSWDGINLTEEAYANIAQSLIADILPKLNCKP</sequence>
<keyword evidence="4" id="KW-1185">Reference proteome</keyword>
<name>A0A022R433_ERYGU</name>